<sequence length="47" mass="5663">MEEGKVKTLFISFKLKAIKKAIEDFNVHTQEKYEYSEYICDTKESWN</sequence>
<dbReference type="AlphaFoldDB" id="A0A7X0VPW3"/>
<protein>
    <submittedName>
        <fullName evidence="1">Uncharacterized protein</fullName>
    </submittedName>
</protein>
<comment type="caution">
    <text evidence="1">The sequence shown here is derived from an EMBL/GenBank/DDBJ whole genome shotgun (WGS) entry which is preliminary data.</text>
</comment>
<dbReference type="EMBL" id="JACKWY010000002">
    <property type="protein sequence ID" value="MBB6713732.1"/>
    <property type="molecule type" value="Genomic_DNA"/>
</dbReference>
<evidence type="ECO:0000313" key="2">
    <source>
        <dbReference type="Proteomes" id="UP000585258"/>
    </source>
</evidence>
<dbReference type="Proteomes" id="UP000585258">
    <property type="component" value="Unassembled WGS sequence"/>
</dbReference>
<gene>
    <name evidence="1" type="ORF">H7E68_03140</name>
</gene>
<accession>A0A7X0VPW3</accession>
<dbReference type="RefSeq" id="WP_185163498.1">
    <property type="nucleotide sequence ID" value="NZ_JACKWY010000002.1"/>
</dbReference>
<evidence type="ECO:0000313" key="1">
    <source>
        <dbReference type="EMBL" id="MBB6713732.1"/>
    </source>
</evidence>
<organism evidence="1 2">
    <name type="scientific">Clostridium gasigenes</name>
    <dbReference type="NCBI Taxonomy" id="94869"/>
    <lineage>
        <taxon>Bacteria</taxon>
        <taxon>Bacillati</taxon>
        <taxon>Bacillota</taxon>
        <taxon>Clostridia</taxon>
        <taxon>Eubacteriales</taxon>
        <taxon>Clostridiaceae</taxon>
        <taxon>Clostridium</taxon>
    </lineage>
</organism>
<reference evidence="1 2" key="1">
    <citation type="submission" date="2020-08" db="EMBL/GenBank/DDBJ databases">
        <title>Clostridia isolated from Swiss meat.</title>
        <authorList>
            <person name="Wambui J."/>
            <person name="Stevens M.J.A."/>
            <person name="Stephan R."/>
        </authorList>
    </citation>
    <scope>NUCLEOTIDE SEQUENCE [LARGE SCALE GENOMIC DNA]</scope>
    <source>
        <strain evidence="1 2">CM001</strain>
    </source>
</reference>
<name>A0A7X0VPW3_9CLOT</name>
<proteinExistence type="predicted"/>